<evidence type="ECO:0000256" key="9">
    <source>
        <dbReference type="SAM" id="MobiDB-lite"/>
    </source>
</evidence>
<evidence type="ECO:0000256" key="5">
    <source>
        <dbReference type="ARBA" id="ARBA00022729"/>
    </source>
</evidence>
<dbReference type="GO" id="GO:0046872">
    <property type="term" value="F:metal ion binding"/>
    <property type="evidence" value="ECO:0007669"/>
    <property type="project" value="UniProtKB-KW"/>
</dbReference>
<keyword evidence="8" id="KW-0449">Lipoprotein</keyword>
<proteinExistence type="predicted"/>
<name>A0A0L0V1Q0_9BASI</name>
<dbReference type="GO" id="GO:0005975">
    <property type="term" value="P:carbohydrate metabolic process"/>
    <property type="evidence" value="ECO:0007669"/>
    <property type="project" value="InterPro"/>
</dbReference>
<keyword evidence="3" id="KW-0472">Membrane</keyword>
<feature type="chain" id="PRO_5005549482" description="NodB homology domain-containing protein" evidence="10">
    <location>
        <begin position="33"/>
        <end position="350"/>
    </location>
</feature>
<dbReference type="GO" id="GO:0098552">
    <property type="term" value="C:side of membrane"/>
    <property type="evidence" value="ECO:0007669"/>
    <property type="project" value="UniProtKB-KW"/>
</dbReference>
<keyword evidence="13" id="KW-1185">Reference proteome</keyword>
<evidence type="ECO:0000256" key="10">
    <source>
        <dbReference type="SAM" id="SignalP"/>
    </source>
</evidence>
<comment type="caution">
    <text evidence="12">The sequence shown here is derived from an EMBL/GenBank/DDBJ whole genome shotgun (WGS) entry which is preliminary data.</text>
</comment>
<dbReference type="InterPro" id="IPR002509">
    <property type="entry name" value="NODB_dom"/>
</dbReference>
<gene>
    <name evidence="12" type="ORF">PSTG_13645</name>
</gene>
<comment type="subcellular location">
    <subcellularLocation>
        <location evidence="2">Cell membrane</location>
        <topology evidence="2">Lipid-anchor</topology>
        <topology evidence="2">GPI-anchor</topology>
    </subcellularLocation>
</comment>
<dbReference type="PANTHER" id="PTHR46471:SF2">
    <property type="entry name" value="CHITIN DEACETYLASE-RELATED"/>
    <property type="match status" value="1"/>
</dbReference>
<dbReference type="PROSITE" id="PS51677">
    <property type="entry name" value="NODB"/>
    <property type="match status" value="1"/>
</dbReference>
<evidence type="ECO:0000256" key="1">
    <source>
        <dbReference type="ARBA" id="ARBA00001941"/>
    </source>
</evidence>
<feature type="region of interest" description="Disordered" evidence="9">
    <location>
        <begin position="62"/>
        <end position="95"/>
    </location>
</feature>
<keyword evidence="6" id="KW-0378">Hydrolase</keyword>
<dbReference type="Gene3D" id="3.20.20.370">
    <property type="entry name" value="Glycoside hydrolase/deacetylase"/>
    <property type="match status" value="1"/>
</dbReference>
<dbReference type="PANTHER" id="PTHR46471">
    <property type="entry name" value="CHITIN DEACETYLASE"/>
    <property type="match status" value="1"/>
</dbReference>
<dbReference type="InterPro" id="IPR011330">
    <property type="entry name" value="Glyco_hydro/deAcase_b/a-brl"/>
</dbReference>
<reference evidence="13" key="1">
    <citation type="submission" date="2014-03" db="EMBL/GenBank/DDBJ databases">
        <title>The Genome Sequence of Puccinia striiformis f. sp. tritici PST-78.</title>
        <authorList>
            <consortium name="The Broad Institute Genome Sequencing Platform"/>
            <person name="Cuomo C."/>
            <person name="Hulbert S."/>
            <person name="Chen X."/>
            <person name="Walker B."/>
            <person name="Young S.K."/>
            <person name="Zeng Q."/>
            <person name="Gargeya S."/>
            <person name="Fitzgerald M."/>
            <person name="Haas B."/>
            <person name="Abouelleil A."/>
            <person name="Alvarado L."/>
            <person name="Arachchi H.M."/>
            <person name="Berlin A.M."/>
            <person name="Chapman S.B."/>
            <person name="Goldberg J."/>
            <person name="Griggs A."/>
            <person name="Gujja S."/>
            <person name="Hansen M."/>
            <person name="Howarth C."/>
            <person name="Imamovic A."/>
            <person name="Larimer J."/>
            <person name="McCowan C."/>
            <person name="Montmayeur A."/>
            <person name="Murphy C."/>
            <person name="Neiman D."/>
            <person name="Pearson M."/>
            <person name="Priest M."/>
            <person name="Roberts A."/>
            <person name="Saif S."/>
            <person name="Shea T."/>
            <person name="Sisk P."/>
            <person name="Sykes S."/>
            <person name="Wortman J."/>
            <person name="Nusbaum C."/>
            <person name="Birren B."/>
        </authorList>
    </citation>
    <scope>NUCLEOTIDE SEQUENCE [LARGE SCALE GENOMIC DNA]</scope>
    <source>
        <strain evidence="13">race PST-78</strain>
    </source>
</reference>
<protein>
    <recommendedName>
        <fullName evidence="11">NodB homology domain-containing protein</fullName>
    </recommendedName>
</protein>
<evidence type="ECO:0000259" key="11">
    <source>
        <dbReference type="PROSITE" id="PS51677"/>
    </source>
</evidence>
<dbReference type="GO" id="GO:0016810">
    <property type="term" value="F:hydrolase activity, acting on carbon-nitrogen (but not peptide) bonds"/>
    <property type="evidence" value="ECO:0007669"/>
    <property type="project" value="InterPro"/>
</dbReference>
<dbReference type="AlphaFoldDB" id="A0A0L0V1Q0"/>
<organism evidence="12 13">
    <name type="scientific">Puccinia striiformis f. sp. tritici PST-78</name>
    <dbReference type="NCBI Taxonomy" id="1165861"/>
    <lineage>
        <taxon>Eukaryota</taxon>
        <taxon>Fungi</taxon>
        <taxon>Dikarya</taxon>
        <taxon>Basidiomycota</taxon>
        <taxon>Pucciniomycotina</taxon>
        <taxon>Pucciniomycetes</taxon>
        <taxon>Pucciniales</taxon>
        <taxon>Pucciniaceae</taxon>
        <taxon>Puccinia</taxon>
    </lineage>
</organism>
<dbReference type="STRING" id="1165861.A0A0L0V1Q0"/>
<dbReference type="EMBL" id="AJIL01000149">
    <property type="protein sequence ID" value="KNE92929.1"/>
    <property type="molecule type" value="Genomic_DNA"/>
</dbReference>
<evidence type="ECO:0000256" key="2">
    <source>
        <dbReference type="ARBA" id="ARBA00004609"/>
    </source>
</evidence>
<evidence type="ECO:0000256" key="6">
    <source>
        <dbReference type="ARBA" id="ARBA00022801"/>
    </source>
</evidence>
<feature type="signal peptide" evidence="10">
    <location>
        <begin position="1"/>
        <end position="32"/>
    </location>
</feature>
<accession>A0A0L0V1Q0</accession>
<keyword evidence="4" id="KW-0479">Metal-binding</keyword>
<dbReference type="GO" id="GO:0005886">
    <property type="term" value="C:plasma membrane"/>
    <property type="evidence" value="ECO:0007669"/>
    <property type="project" value="UniProtKB-SubCell"/>
</dbReference>
<sequence length="350" mass="37900">MQGHSKIQSPGMGFARLLTIMVTVILLSRVDQIVGPHISNILSLHGKAHVAALGKGHKAASNEGYRAVSHDEAYTPVPSKTDTPAPGKADTPVPGEAVTPVPAKATTAAPVKVQTAVPVYSTCTVPGSMSLTFDDGPFGYSSKLDATLNAANTKGTFFINGNNWGCIYDYADALLDRFNKGHLIGSHTWSHVHLNEGTYAQISHQLELVEQAMIKILGVKPLYMRPPYGEYNDVVLKVLGDRGYKGLFMWNQDSGDTFTPTPSPAEIIERYRSFPAGSNILNHEVKDFTVEQVIPAVIPMLQKKGFSLMTSTECLGLSSNPKDWYVQVQKPGVRDASWTCASSPLPGKFE</sequence>
<evidence type="ECO:0000313" key="13">
    <source>
        <dbReference type="Proteomes" id="UP000054564"/>
    </source>
</evidence>
<keyword evidence="3" id="KW-0336">GPI-anchor</keyword>
<comment type="cofactor">
    <cofactor evidence="1">
        <name>Co(2+)</name>
        <dbReference type="ChEBI" id="CHEBI:48828"/>
    </cofactor>
</comment>
<keyword evidence="3" id="KW-0325">Glycoprotein</keyword>
<dbReference type="Pfam" id="PF01522">
    <property type="entry name" value="Polysacc_deac_1"/>
    <property type="match status" value="1"/>
</dbReference>
<evidence type="ECO:0000256" key="4">
    <source>
        <dbReference type="ARBA" id="ARBA00022723"/>
    </source>
</evidence>
<evidence type="ECO:0000313" key="12">
    <source>
        <dbReference type="EMBL" id="KNE92929.1"/>
    </source>
</evidence>
<evidence type="ECO:0000256" key="8">
    <source>
        <dbReference type="ARBA" id="ARBA00023288"/>
    </source>
</evidence>
<dbReference type="Proteomes" id="UP000054564">
    <property type="component" value="Unassembled WGS sequence"/>
</dbReference>
<evidence type="ECO:0000256" key="3">
    <source>
        <dbReference type="ARBA" id="ARBA00022622"/>
    </source>
</evidence>
<keyword evidence="5 10" id="KW-0732">Signal</keyword>
<evidence type="ECO:0000256" key="7">
    <source>
        <dbReference type="ARBA" id="ARBA00023277"/>
    </source>
</evidence>
<keyword evidence="7" id="KW-0119">Carbohydrate metabolism</keyword>
<dbReference type="SUPFAM" id="SSF88713">
    <property type="entry name" value="Glycoside hydrolase/deacetylase"/>
    <property type="match status" value="1"/>
</dbReference>
<feature type="domain" description="NodB homology" evidence="11">
    <location>
        <begin position="127"/>
        <end position="309"/>
    </location>
</feature>
<dbReference type="CDD" id="cd10951">
    <property type="entry name" value="CE4_ClCDA_like"/>
    <property type="match status" value="1"/>
</dbReference>